<name>A0A2G2VUR4_CAPBA</name>
<dbReference type="PROSITE" id="PS50879">
    <property type="entry name" value="RNASE_H_1"/>
    <property type="match status" value="1"/>
</dbReference>
<dbReference type="STRING" id="33114.A0A2G2VUR4"/>
<feature type="domain" description="RNase H type-1" evidence="1">
    <location>
        <begin position="56"/>
        <end position="148"/>
    </location>
</feature>
<organism evidence="2 3">
    <name type="scientific">Capsicum baccatum</name>
    <name type="common">Peruvian pepper</name>
    <dbReference type="NCBI Taxonomy" id="33114"/>
    <lineage>
        <taxon>Eukaryota</taxon>
        <taxon>Viridiplantae</taxon>
        <taxon>Streptophyta</taxon>
        <taxon>Embryophyta</taxon>
        <taxon>Tracheophyta</taxon>
        <taxon>Spermatophyta</taxon>
        <taxon>Magnoliopsida</taxon>
        <taxon>eudicotyledons</taxon>
        <taxon>Gunneridae</taxon>
        <taxon>Pentapetalae</taxon>
        <taxon>asterids</taxon>
        <taxon>lamiids</taxon>
        <taxon>Solanales</taxon>
        <taxon>Solanaceae</taxon>
        <taxon>Solanoideae</taxon>
        <taxon>Capsiceae</taxon>
        <taxon>Capsicum</taxon>
    </lineage>
</organism>
<dbReference type="InterPro" id="IPR036397">
    <property type="entry name" value="RNaseH_sf"/>
</dbReference>
<dbReference type="SUPFAM" id="SSF53098">
    <property type="entry name" value="Ribonuclease H-like"/>
    <property type="match status" value="1"/>
</dbReference>
<dbReference type="GO" id="GO:0003676">
    <property type="term" value="F:nucleic acid binding"/>
    <property type="evidence" value="ECO:0007669"/>
    <property type="project" value="InterPro"/>
</dbReference>
<sequence length="148" mass="16567">MTSWFIIQQVIKFIKLIINLQFPDLQLSTSWHEMYTTVEQLNLVIHSQAIFWHKPDHGWVKLNVDGCSKGNPGPAVGGGIIRDHAGVMISTFVEFYGECSNNLAEAKAMFTGISICLNKGPRNVIVESDSMIIINLIKRVKKTSMAAY</sequence>
<gene>
    <name evidence="2" type="ORF">CQW23_24428</name>
</gene>
<evidence type="ECO:0000259" key="1">
    <source>
        <dbReference type="PROSITE" id="PS50879"/>
    </source>
</evidence>
<dbReference type="InterPro" id="IPR012337">
    <property type="entry name" value="RNaseH-like_sf"/>
</dbReference>
<dbReference type="InterPro" id="IPR002156">
    <property type="entry name" value="RNaseH_domain"/>
</dbReference>
<dbReference type="OrthoDB" id="1305532at2759"/>
<reference evidence="2 3" key="1">
    <citation type="journal article" date="2017" name="Genome Biol.">
        <title>New reference genome sequences of hot pepper reveal the massive evolution of plant disease-resistance genes by retroduplication.</title>
        <authorList>
            <person name="Kim S."/>
            <person name="Park J."/>
            <person name="Yeom S.I."/>
            <person name="Kim Y.M."/>
            <person name="Seo E."/>
            <person name="Kim K.T."/>
            <person name="Kim M.S."/>
            <person name="Lee J.M."/>
            <person name="Cheong K."/>
            <person name="Shin H.S."/>
            <person name="Kim S.B."/>
            <person name="Han K."/>
            <person name="Lee J."/>
            <person name="Park M."/>
            <person name="Lee H.A."/>
            <person name="Lee H.Y."/>
            <person name="Lee Y."/>
            <person name="Oh S."/>
            <person name="Lee J.H."/>
            <person name="Choi E."/>
            <person name="Choi E."/>
            <person name="Lee S.E."/>
            <person name="Jeon J."/>
            <person name="Kim H."/>
            <person name="Choi G."/>
            <person name="Song H."/>
            <person name="Lee J."/>
            <person name="Lee S.C."/>
            <person name="Kwon J.K."/>
            <person name="Lee H.Y."/>
            <person name="Koo N."/>
            <person name="Hong Y."/>
            <person name="Kim R.W."/>
            <person name="Kang W.H."/>
            <person name="Huh J.H."/>
            <person name="Kang B.C."/>
            <person name="Yang T.J."/>
            <person name="Lee Y.H."/>
            <person name="Bennetzen J.L."/>
            <person name="Choi D."/>
        </authorList>
    </citation>
    <scope>NUCLEOTIDE SEQUENCE [LARGE SCALE GENOMIC DNA]</scope>
    <source>
        <strain evidence="3">cv. PBC81</strain>
    </source>
</reference>
<dbReference type="InterPro" id="IPR044730">
    <property type="entry name" value="RNase_H-like_dom_plant"/>
</dbReference>
<dbReference type="Gene3D" id="3.30.420.10">
    <property type="entry name" value="Ribonuclease H-like superfamily/Ribonuclease H"/>
    <property type="match status" value="1"/>
</dbReference>
<comment type="caution">
    <text evidence="2">The sequence shown here is derived from an EMBL/GenBank/DDBJ whole genome shotgun (WGS) entry which is preliminary data.</text>
</comment>
<dbReference type="EMBL" id="MLFT02000010">
    <property type="protein sequence ID" value="PHT36728.1"/>
    <property type="molecule type" value="Genomic_DNA"/>
</dbReference>
<evidence type="ECO:0000313" key="3">
    <source>
        <dbReference type="Proteomes" id="UP000224567"/>
    </source>
</evidence>
<dbReference type="AlphaFoldDB" id="A0A2G2VUR4"/>
<dbReference type="CDD" id="cd06222">
    <property type="entry name" value="RNase_H_like"/>
    <property type="match status" value="1"/>
</dbReference>
<dbReference type="Pfam" id="PF13456">
    <property type="entry name" value="RVT_3"/>
    <property type="match status" value="1"/>
</dbReference>
<evidence type="ECO:0000313" key="2">
    <source>
        <dbReference type="EMBL" id="PHT36728.1"/>
    </source>
</evidence>
<dbReference type="PANTHER" id="PTHR47723:SF19">
    <property type="entry name" value="POLYNUCLEOTIDYL TRANSFERASE, RIBONUCLEASE H-LIKE SUPERFAMILY PROTEIN"/>
    <property type="match status" value="1"/>
</dbReference>
<keyword evidence="3" id="KW-1185">Reference proteome</keyword>
<dbReference type="PANTHER" id="PTHR47723">
    <property type="entry name" value="OS05G0353850 PROTEIN"/>
    <property type="match status" value="1"/>
</dbReference>
<dbReference type="Proteomes" id="UP000224567">
    <property type="component" value="Unassembled WGS sequence"/>
</dbReference>
<dbReference type="GO" id="GO:0004523">
    <property type="term" value="F:RNA-DNA hybrid ribonuclease activity"/>
    <property type="evidence" value="ECO:0007669"/>
    <property type="project" value="InterPro"/>
</dbReference>
<proteinExistence type="predicted"/>
<reference evidence="3" key="2">
    <citation type="journal article" date="2017" name="J. Anim. Genet.">
        <title>Multiple reference genome sequences of hot pepper reveal the massive evolution of plant disease resistance genes by retroduplication.</title>
        <authorList>
            <person name="Kim S."/>
            <person name="Park J."/>
            <person name="Yeom S.-I."/>
            <person name="Kim Y.-M."/>
            <person name="Seo E."/>
            <person name="Kim K.-T."/>
            <person name="Kim M.-S."/>
            <person name="Lee J.M."/>
            <person name="Cheong K."/>
            <person name="Shin H.-S."/>
            <person name="Kim S.-B."/>
            <person name="Han K."/>
            <person name="Lee J."/>
            <person name="Park M."/>
            <person name="Lee H.-A."/>
            <person name="Lee H.-Y."/>
            <person name="Lee Y."/>
            <person name="Oh S."/>
            <person name="Lee J.H."/>
            <person name="Choi E."/>
            <person name="Choi E."/>
            <person name="Lee S.E."/>
            <person name="Jeon J."/>
            <person name="Kim H."/>
            <person name="Choi G."/>
            <person name="Song H."/>
            <person name="Lee J."/>
            <person name="Lee S.-C."/>
            <person name="Kwon J.-K."/>
            <person name="Lee H.-Y."/>
            <person name="Koo N."/>
            <person name="Hong Y."/>
            <person name="Kim R.W."/>
            <person name="Kang W.-H."/>
            <person name="Huh J.H."/>
            <person name="Kang B.-C."/>
            <person name="Yang T.-J."/>
            <person name="Lee Y.-H."/>
            <person name="Bennetzen J.L."/>
            <person name="Choi D."/>
        </authorList>
    </citation>
    <scope>NUCLEOTIDE SEQUENCE [LARGE SCALE GENOMIC DNA]</scope>
    <source>
        <strain evidence="3">cv. PBC81</strain>
    </source>
</reference>
<accession>A0A2G2VUR4</accession>
<protein>
    <recommendedName>
        <fullName evidence="1">RNase H type-1 domain-containing protein</fullName>
    </recommendedName>
</protein>
<dbReference type="InterPro" id="IPR053151">
    <property type="entry name" value="RNase_H-like"/>
</dbReference>